<proteinExistence type="predicted"/>
<organism evidence="2 3">
    <name type="scientific">Morus notabilis</name>
    <dbReference type="NCBI Taxonomy" id="981085"/>
    <lineage>
        <taxon>Eukaryota</taxon>
        <taxon>Viridiplantae</taxon>
        <taxon>Streptophyta</taxon>
        <taxon>Embryophyta</taxon>
        <taxon>Tracheophyta</taxon>
        <taxon>Spermatophyta</taxon>
        <taxon>Magnoliopsida</taxon>
        <taxon>eudicotyledons</taxon>
        <taxon>Gunneridae</taxon>
        <taxon>Pentapetalae</taxon>
        <taxon>rosids</taxon>
        <taxon>fabids</taxon>
        <taxon>Rosales</taxon>
        <taxon>Moraceae</taxon>
        <taxon>Moreae</taxon>
        <taxon>Morus</taxon>
    </lineage>
</organism>
<protein>
    <submittedName>
        <fullName evidence="2">Uncharacterized protein</fullName>
    </submittedName>
</protein>
<evidence type="ECO:0000256" key="1">
    <source>
        <dbReference type="SAM" id="MobiDB-lite"/>
    </source>
</evidence>
<evidence type="ECO:0000313" key="3">
    <source>
        <dbReference type="Proteomes" id="UP000030645"/>
    </source>
</evidence>
<name>W9R5S4_9ROSA</name>
<keyword evidence="3" id="KW-1185">Reference proteome</keyword>
<sequence>MPAIPRDGSLDSGMKPSPHTTLPPSSPLSSQQRDLLLPSHDFPTQQLGGLTHKVSDPFFAMIRHFFSPLEITDITRNQSK</sequence>
<dbReference type="EMBL" id="KE343701">
    <property type="protein sequence ID" value="EXB38694.1"/>
    <property type="molecule type" value="Genomic_DNA"/>
</dbReference>
<feature type="compositionally biased region" description="Low complexity" evidence="1">
    <location>
        <begin position="16"/>
        <end position="32"/>
    </location>
</feature>
<evidence type="ECO:0000313" key="2">
    <source>
        <dbReference type="EMBL" id="EXB38694.1"/>
    </source>
</evidence>
<dbReference type="AlphaFoldDB" id="W9R5S4"/>
<dbReference type="Proteomes" id="UP000030645">
    <property type="component" value="Unassembled WGS sequence"/>
</dbReference>
<reference evidence="3" key="1">
    <citation type="submission" date="2013-01" db="EMBL/GenBank/DDBJ databases">
        <title>Draft Genome Sequence of a Mulberry Tree, Morus notabilis C.K. Schneid.</title>
        <authorList>
            <person name="He N."/>
            <person name="Zhao S."/>
        </authorList>
    </citation>
    <scope>NUCLEOTIDE SEQUENCE</scope>
</reference>
<gene>
    <name evidence="2" type="ORF">L484_008058</name>
</gene>
<accession>W9R5S4</accession>
<feature type="region of interest" description="Disordered" evidence="1">
    <location>
        <begin position="1"/>
        <end position="32"/>
    </location>
</feature>